<evidence type="ECO:0000259" key="6">
    <source>
        <dbReference type="PROSITE" id="PS50118"/>
    </source>
</evidence>
<dbReference type="GO" id="GO:0003677">
    <property type="term" value="F:DNA binding"/>
    <property type="evidence" value="ECO:0007669"/>
    <property type="project" value="UniProtKB-UniRule"/>
</dbReference>
<proteinExistence type="inferred from homology"/>
<feature type="domain" description="HMG box" evidence="6">
    <location>
        <begin position="50"/>
        <end position="118"/>
    </location>
</feature>
<dbReference type="AlphaFoldDB" id="A0A9W7Y394"/>
<feature type="DNA-binding region" description="HMG box" evidence="4">
    <location>
        <begin position="50"/>
        <end position="118"/>
    </location>
</feature>
<dbReference type="Proteomes" id="UP001149813">
    <property type="component" value="Unassembled WGS sequence"/>
</dbReference>
<dbReference type="PANTHER" id="PTHR48112">
    <property type="entry name" value="HIGH MOBILITY GROUP PROTEIN DSP1"/>
    <property type="match status" value="1"/>
</dbReference>
<evidence type="ECO:0000313" key="7">
    <source>
        <dbReference type="EMBL" id="KAJ1724191.1"/>
    </source>
</evidence>
<dbReference type="Pfam" id="PF00505">
    <property type="entry name" value="HMG_box"/>
    <property type="match status" value="1"/>
</dbReference>
<evidence type="ECO:0000313" key="8">
    <source>
        <dbReference type="Proteomes" id="UP001149813"/>
    </source>
</evidence>
<dbReference type="InterPro" id="IPR036910">
    <property type="entry name" value="HMG_box_dom_sf"/>
</dbReference>
<feature type="compositionally biased region" description="Basic and acidic residues" evidence="5">
    <location>
        <begin position="94"/>
        <end position="114"/>
    </location>
</feature>
<keyword evidence="2 4" id="KW-0539">Nucleus</keyword>
<dbReference type="InterPro" id="IPR050342">
    <property type="entry name" value="HMGB"/>
</dbReference>
<dbReference type="SMART" id="SM00398">
    <property type="entry name" value="HMG"/>
    <property type="match status" value="1"/>
</dbReference>
<comment type="similarity">
    <text evidence="3">Belongs to the NHP6 family.</text>
</comment>
<organism evidence="7 8">
    <name type="scientific">Coemansia erecta</name>
    <dbReference type="NCBI Taxonomy" id="147472"/>
    <lineage>
        <taxon>Eukaryota</taxon>
        <taxon>Fungi</taxon>
        <taxon>Fungi incertae sedis</taxon>
        <taxon>Zoopagomycota</taxon>
        <taxon>Kickxellomycotina</taxon>
        <taxon>Kickxellomycetes</taxon>
        <taxon>Kickxellales</taxon>
        <taxon>Kickxellaceae</taxon>
        <taxon>Coemansia</taxon>
    </lineage>
</organism>
<dbReference type="Gene3D" id="1.10.30.10">
    <property type="entry name" value="High mobility group box domain"/>
    <property type="match status" value="1"/>
</dbReference>
<dbReference type="FunFam" id="1.10.30.10:FF:000016">
    <property type="entry name" value="FACT complex subunit SSRP1"/>
    <property type="match status" value="1"/>
</dbReference>
<sequence>MARQSKAAATAASSKVAKSGSKVKGAKVTKADPPKVTRKAKRGKKDPNAPKRALSAYMFFSQAKRTTVKEKNPDASFGNIGKLLGDMWKKMSEDEKKPFNKQAEADKKRYEAEKASYQGADGSEEEESS</sequence>
<dbReference type="PANTHER" id="PTHR48112:SF22">
    <property type="entry name" value="MITOCHONDRIAL TRANSCRIPTION FACTOR A, ISOFORM B"/>
    <property type="match status" value="1"/>
</dbReference>
<keyword evidence="8" id="KW-1185">Reference proteome</keyword>
<evidence type="ECO:0000256" key="3">
    <source>
        <dbReference type="ARBA" id="ARBA00043963"/>
    </source>
</evidence>
<name>A0A9W7Y394_9FUNG</name>
<dbReference type="EMBL" id="JANBOJ010000039">
    <property type="protein sequence ID" value="KAJ1724191.1"/>
    <property type="molecule type" value="Genomic_DNA"/>
</dbReference>
<feature type="compositionally biased region" description="Low complexity" evidence="5">
    <location>
        <begin position="1"/>
        <end position="28"/>
    </location>
</feature>
<feature type="region of interest" description="Disordered" evidence="5">
    <location>
        <begin position="94"/>
        <end position="129"/>
    </location>
</feature>
<dbReference type="OrthoDB" id="1919336at2759"/>
<dbReference type="InterPro" id="IPR009071">
    <property type="entry name" value="HMG_box_dom"/>
</dbReference>
<dbReference type="SUPFAM" id="SSF47095">
    <property type="entry name" value="HMG-box"/>
    <property type="match status" value="1"/>
</dbReference>
<dbReference type="PROSITE" id="PS50118">
    <property type="entry name" value="HMG_BOX_2"/>
    <property type="match status" value="1"/>
</dbReference>
<keyword evidence="1 4" id="KW-0238">DNA-binding</keyword>
<dbReference type="CDD" id="cd01390">
    <property type="entry name" value="HMG-box_NHP6-like"/>
    <property type="match status" value="1"/>
</dbReference>
<accession>A0A9W7Y394</accession>
<protein>
    <submittedName>
        <fullName evidence="7">Non-histone chromosomal protein 6</fullName>
    </submittedName>
</protein>
<comment type="caution">
    <text evidence="7">The sequence shown here is derived from an EMBL/GenBank/DDBJ whole genome shotgun (WGS) entry which is preliminary data.</text>
</comment>
<evidence type="ECO:0000256" key="2">
    <source>
        <dbReference type="ARBA" id="ARBA00023242"/>
    </source>
</evidence>
<evidence type="ECO:0000256" key="1">
    <source>
        <dbReference type="ARBA" id="ARBA00023125"/>
    </source>
</evidence>
<evidence type="ECO:0000256" key="5">
    <source>
        <dbReference type="SAM" id="MobiDB-lite"/>
    </source>
</evidence>
<feature type="region of interest" description="Disordered" evidence="5">
    <location>
        <begin position="1"/>
        <end position="53"/>
    </location>
</feature>
<reference evidence="7" key="1">
    <citation type="submission" date="2022-07" db="EMBL/GenBank/DDBJ databases">
        <title>Phylogenomic reconstructions and comparative analyses of Kickxellomycotina fungi.</title>
        <authorList>
            <person name="Reynolds N.K."/>
            <person name="Stajich J.E."/>
            <person name="Barry K."/>
            <person name="Grigoriev I.V."/>
            <person name="Crous P."/>
            <person name="Smith M.E."/>
        </authorList>
    </citation>
    <scope>NUCLEOTIDE SEQUENCE</scope>
    <source>
        <strain evidence="7">NBRC 32514</strain>
    </source>
</reference>
<gene>
    <name evidence="7" type="primary">NHP6</name>
    <name evidence="7" type="ORF">LPJ53_001529</name>
</gene>
<dbReference type="GO" id="GO:0005634">
    <property type="term" value="C:nucleus"/>
    <property type="evidence" value="ECO:0007669"/>
    <property type="project" value="UniProtKB-UniRule"/>
</dbReference>
<evidence type="ECO:0000256" key="4">
    <source>
        <dbReference type="PROSITE-ProRule" id="PRU00267"/>
    </source>
</evidence>